<evidence type="ECO:0000313" key="4">
    <source>
        <dbReference type="Proteomes" id="UP000050864"/>
    </source>
</evidence>
<protein>
    <submittedName>
        <fullName evidence="3">Uncharacterized protein</fullName>
    </submittedName>
</protein>
<dbReference type="STRING" id="405444.ABB26_17735"/>
<gene>
    <name evidence="3" type="ORF">ABB26_17735</name>
</gene>
<dbReference type="OrthoDB" id="6057666at2"/>
<organism evidence="3 4">
    <name type="scientific">Stenotrophomonas humi</name>
    <dbReference type="NCBI Taxonomy" id="405444"/>
    <lineage>
        <taxon>Bacteria</taxon>
        <taxon>Pseudomonadati</taxon>
        <taxon>Pseudomonadota</taxon>
        <taxon>Gammaproteobacteria</taxon>
        <taxon>Lysobacterales</taxon>
        <taxon>Lysobacteraceae</taxon>
        <taxon>Stenotrophomonas</taxon>
    </lineage>
</organism>
<feature type="region of interest" description="Disordered" evidence="1">
    <location>
        <begin position="1"/>
        <end position="30"/>
    </location>
</feature>
<feature type="region of interest" description="Disordered" evidence="1">
    <location>
        <begin position="94"/>
        <end position="173"/>
    </location>
</feature>
<evidence type="ECO:0000256" key="2">
    <source>
        <dbReference type="SAM" id="Phobius"/>
    </source>
</evidence>
<name>A0A0R0BX71_9GAMM</name>
<accession>A0A0R0BX71</accession>
<sequence length="317" mass="33308">MNISDDMLTPEEREIARLLGRPDPAAGPSARVDADIMAMARASQAAAGTPLSALPQSTRPTRWGRRRRVFSSLAAAASLVLVVGLAWQLRPVTPPPPMQQESADEAAATAPVQAASADMQAIAEPDPASPAPAPMRSMAPPAPAPKPAAKAEPRPIARSAPAPAAAPAADALASPADQEVLDAPYTAATPVYAPAPPAPPAPVAAAPLTKTASGVQAKQAEAYSAEARERAMQFRALPPPPTDLAAASGNVVAEHMQQQQLIDVDADASLSRHKWLLKIRERRDNGDIEGARTSLRRFVQEYPEARIPRDLRPLLKD</sequence>
<evidence type="ECO:0000256" key="1">
    <source>
        <dbReference type="SAM" id="MobiDB-lite"/>
    </source>
</evidence>
<keyword evidence="2" id="KW-0812">Transmembrane</keyword>
<keyword evidence="2" id="KW-1133">Transmembrane helix</keyword>
<dbReference type="Proteomes" id="UP000050864">
    <property type="component" value="Unassembled WGS sequence"/>
</dbReference>
<keyword evidence="2" id="KW-0472">Membrane</keyword>
<dbReference type="AlphaFoldDB" id="A0A0R0BX71"/>
<feature type="transmembrane region" description="Helical" evidence="2">
    <location>
        <begin position="69"/>
        <end position="89"/>
    </location>
</feature>
<feature type="compositionally biased region" description="Low complexity" evidence="1">
    <location>
        <begin position="105"/>
        <end position="126"/>
    </location>
</feature>
<dbReference type="RefSeq" id="WP_057636032.1">
    <property type="nucleotide sequence ID" value="NZ_LDJI01000049.1"/>
</dbReference>
<comment type="caution">
    <text evidence="3">The sequence shown here is derived from an EMBL/GenBank/DDBJ whole genome shotgun (WGS) entry which is preliminary data.</text>
</comment>
<reference evidence="3 4" key="1">
    <citation type="submission" date="2015-05" db="EMBL/GenBank/DDBJ databases">
        <title>Genome sequencing and analysis of members of genus Stenotrophomonas.</title>
        <authorList>
            <person name="Patil P.P."/>
            <person name="Midha S."/>
            <person name="Patil P.B."/>
        </authorList>
    </citation>
    <scope>NUCLEOTIDE SEQUENCE [LARGE SCALE GENOMIC DNA]</scope>
    <source>
        <strain evidence="3 4">DSM 18929</strain>
    </source>
</reference>
<keyword evidence="4" id="KW-1185">Reference proteome</keyword>
<evidence type="ECO:0000313" key="3">
    <source>
        <dbReference type="EMBL" id="KRG61814.1"/>
    </source>
</evidence>
<feature type="compositionally biased region" description="Low complexity" evidence="1">
    <location>
        <begin position="156"/>
        <end position="173"/>
    </location>
</feature>
<dbReference type="PATRIC" id="fig|405444.3.peg.3069"/>
<dbReference type="EMBL" id="LDJI01000049">
    <property type="protein sequence ID" value="KRG61814.1"/>
    <property type="molecule type" value="Genomic_DNA"/>
</dbReference>
<proteinExistence type="predicted"/>